<accession>Q39TE9</accession>
<dbReference type="InterPro" id="IPR010727">
    <property type="entry name" value="DUF1302"/>
</dbReference>
<feature type="chain" id="PRO_5004223499" description="DUF1302 domain-containing protein" evidence="1">
    <location>
        <begin position="35"/>
        <end position="544"/>
    </location>
</feature>
<gene>
    <name evidence="2" type="ordered locus">Gmet_2248</name>
</gene>
<keyword evidence="3" id="KW-1185">Reference proteome</keyword>
<dbReference type="eggNOG" id="COG3203">
    <property type="taxonomic scope" value="Bacteria"/>
</dbReference>
<keyword evidence="1" id="KW-0732">Signal</keyword>
<dbReference type="Pfam" id="PF06980">
    <property type="entry name" value="DUF1302"/>
    <property type="match status" value="1"/>
</dbReference>
<dbReference type="KEGG" id="gme:Gmet_2248"/>
<evidence type="ECO:0008006" key="4">
    <source>
        <dbReference type="Google" id="ProtNLM"/>
    </source>
</evidence>
<dbReference type="EMBL" id="CP000148">
    <property type="protein sequence ID" value="ABB32475.1"/>
    <property type="molecule type" value="Genomic_DNA"/>
</dbReference>
<evidence type="ECO:0000313" key="3">
    <source>
        <dbReference type="Proteomes" id="UP000007073"/>
    </source>
</evidence>
<name>Q39TE9_GEOMG</name>
<dbReference type="Proteomes" id="UP000007073">
    <property type="component" value="Chromosome"/>
</dbReference>
<proteinExistence type="predicted"/>
<feature type="signal peptide" evidence="1">
    <location>
        <begin position="1"/>
        <end position="34"/>
    </location>
</feature>
<organism evidence="2 3">
    <name type="scientific">Geobacter metallireducens (strain ATCC 53774 / DSM 7210 / GS-15)</name>
    <dbReference type="NCBI Taxonomy" id="269799"/>
    <lineage>
        <taxon>Bacteria</taxon>
        <taxon>Pseudomonadati</taxon>
        <taxon>Thermodesulfobacteriota</taxon>
        <taxon>Desulfuromonadia</taxon>
        <taxon>Geobacterales</taxon>
        <taxon>Geobacteraceae</taxon>
        <taxon>Geobacter</taxon>
    </lineage>
</organism>
<dbReference type="AlphaFoldDB" id="Q39TE9"/>
<reference evidence="2 3" key="1">
    <citation type="submission" date="2005-10" db="EMBL/GenBank/DDBJ databases">
        <title>Complete sequence of Geobacter metallireducens GS-15.</title>
        <authorList>
            <consortium name="US DOE Joint Genome Institute"/>
            <person name="Copeland A."/>
            <person name="Lucas S."/>
            <person name="Lapidus A."/>
            <person name="Barry K."/>
            <person name="Detter J.C."/>
            <person name="Glavina T."/>
            <person name="Hammon N."/>
            <person name="Israni S."/>
            <person name="Pitluck S."/>
            <person name="Di Bartolo G."/>
            <person name="Chain P."/>
            <person name="Schmutz J."/>
            <person name="Larimer F."/>
            <person name="Land M."/>
            <person name="Kyrpides N."/>
            <person name="Ivanova N."/>
            <person name="Richardson P."/>
        </authorList>
    </citation>
    <scope>NUCLEOTIDE SEQUENCE [LARGE SCALE GENOMIC DNA]</scope>
    <source>
        <strain evidence="3">ATCC 53774 / DSM 7210 / GS-15</strain>
    </source>
</reference>
<dbReference type="STRING" id="269799.Gmet_2248"/>
<evidence type="ECO:0000256" key="1">
    <source>
        <dbReference type="SAM" id="SignalP"/>
    </source>
</evidence>
<sequence>MSDIFKAKWKLCRFPVVSLVAVTCVLGSLVAANAFEINTGNPDLFLAWGNNIRYNLGMRIQSMDHKIGNTASSDEGDYKFDKSGDLVTNRLDLLSELDFSYKKKLGIRVSGAVWADVAYNDNAKTNPSLADRGSYSGGKYNSYTKRYYIGPSGELLDANVWGSFDLGDMPVNVAIGRQTVLWGETVVLSAHSVSYAQAPTDVVKALSTPGVDAKEVSMPITQIAGKIQLTPELSVAGQYYLEWRGSRFPEGGTYLAATDFILNGPDRFSLAPGVFLRREGAVKPDTYGDFGLSARWSPQWLDGTLGLYYRMFDETSPWVSLNPGAGSYRAVYAKNAHLVGISFSKQLLGFSFGSEFSYRHNTALNSSIANGSLEGARGDTVHILANAIGSFGHTPLWTNSSVIAEFAFSKYLRVTDNENLFNACYKKAPGKDSAAYGCVTDENMVGYLKFTPAWTAFAEGWDLEMPMSVSYGLFGNGATMGGGNEGAGSYGVGFNAIYNTLHTFSLAYNGYLATYKDNGSTITASNGSQLQDRGWLSFTYKYAF</sequence>
<dbReference type="RefSeq" id="WP_011366002.1">
    <property type="nucleotide sequence ID" value="NC_007517.1"/>
</dbReference>
<dbReference type="HOGENOM" id="CLU_016532_0_0_7"/>
<protein>
    <recommendedName>
        <fullName evidence="4">DUF1302 domain-containing protein</fullName>
    </recommendedName>
</protein>
<reference evidence="2 3" key="2">
    <citation type="journal article" date="2009" name="BMC Microbiol.">
        <title>The genome sequence of Geobacter metallireducens: features of metabolism, physiology and regulation common and dissimilar to Geobacter sulfurreducens.</title>
        <authorList>
            <person name="Aklujkar M."/>
            <person name="Krushkal J."/>
            <person name="DiBartolo G."/>
            <person name="Lapidus A."/>
            <person name="Land M.L."/>
            <person name="Lovley D.R."/>
        </authorList>
    </citation>
    <scope>NUCLEOTIDE SEQUENCE [LARGE SCALE GENOMIC DNA]</scope>
    <source>
        <strain evidence="3">ATCC 53774 / DSM 7210 / GS-15</strain>
    </source>
</reference>
<evidence type="ECO:0000313" key="2">
    <source>
        <dbReference type="EMBL" id="ABB32475.1"/>
    </source>
</evidence>